<feature type="domain" description="Outer membrane protein beta-barrel" evidence="2">
    <location>
        <begin position="461"/>
        <end position="908"/>
    </location>
</feature>
<feature type="region of interest" description="Disordered" evidence="1">
    <location>
        <begin position="281"/>
        <end position="319"/>
    </location>
</feature>
<dbReference type="Pfam" id="PF13620">
    <property type="entry name" value="CarboxypepD_reg"/>
    <property type="match status" value="1"/>
</dbReference>
<evidence type="ECO:0000313" key="4">
    <source>
        <dbReference type="Proteomes" id="UP000576209"/>
    </source>
</evidence>
<keyword evidence="4" id="KW-1185">Reference proteome</keyword>
<dbReference type="SUPFAM" id="SSF56935">
    <property type="entry name" value="Porins"/>
    <property type="match status" value="1"/>
</dbReference>
<dbReference type="Gene3D" id="2.60.40.1120">
    <property type="entry name" value="Carboxypeptidase-like, regulatory domain"/>
    <property type="match status" value="1"/>
</dbReference>
<organism evidence="3 4">
    <name type="scientific">Neolewinella aquimaris</name>
    <dbReference type="NCBI Taxonomy" id="1835722"/>
    <lineage>
        <taxon>Bacteria</taxon>
        <taxon>Pseudomonadati</taxon>
        <taxon>Bacteroidota</taxon>
        <taxon>Saprospiria</taxon>
        <taxon>Saprospirales</taxon>
        <taxon>Lewinellaceae</taxon>
        <taxon>Neolewinella</taxon>
    </lineage>
</organism>
<sequence length="914" mass="100491">MRITLLLLIVVGIPGVILAQTVRGHVVDAGETLPLPGAYISLAVAGESAPVRQTTTDADGDFVLAPVSPGSYRLTVSFLGYRTEELLLTVTDTDLQLPTFKLVPGIELDEVEVTEAVVPVRQRGDTTEFNADAYKTMPDATAEDLIEKMPTITITDGKVQAQGEDVARVLVDGRPFFGNDPTAALRNLPAEVIQRIEVFDQQSDQAEFTGFDDGETTKTVNIITRPSMRNGEFGSGYAGYGTDDRYSVGGNLNWFDDDRRISVVGLSNNVSKQNFSSEDLLGVTSSASSGRGRRGPGGGGGGGGQRGSDGGGPESNTASDFLVSDQAGIVASDAFGINYSNKWSDKLEATGSYFFNRADSYTESDISRQFFDAEELRETYLEEGVTTSTNTNHRFTGKLEYALDERNSFIYRPRLTWQGNTGTESIFGQTLDSGQLLNDNQSDYTADLTALNFSNNLLWRHRFATRGRTLSVNLSGGISPNDGSSYLNYVSTSATDTLANEQVDQQSLLDTRQWNGGLNVRYTEPLSRSAMLLFSAATGYRREDSETFTYDLDPTNEAYTALNSTLSYVFVNDYFTQEVGTGINYRRGSLNASASAGLQYASLAGDRSYWTVLPTLRLRYRTGNSGNLTAHYRSRTELPSILQLQEVIDNSNPLFLTTGNADLLPATDHNFTARYNLTDTERSSVFFALLGGSYTANAIVNSTTLSESAGGVQLTRPVNLDNDWTLRALTTYGFPVGVLGSNLNVDLSTNLRNAPGLIDEQLNNALTTTTGLGLTLSSNISERIDFTLSSRSSMNWVRNDLQLASNNDFFQQRSRVKFSWLPGEKIVVRTDLTHQLYRGLEESFDQDYLLWNASIGMKVMENDRGEISLNAFDILGQNTALTRSVTETYTEDIRTNALQQYFMLSFKYDLRRFQ</sequence>
<gene>
    <name evidence="3" type="ORF">GGR28_001698</name>
</gene>
<evidence type="ECO:0000259" key="2">
    <source>
        <dbReference type="Pfam" id="PF14905"/>
    </source>
</evidence>
<name>A0A840E1J3_9BACT</name>
<dbReference type="EMBL" id="JACIFF010000003">
    <property type="protein sequence ID" value="MBB4079081.1"/>
    <property type="molecule type" value="Genomic_DNA"/>
</dbReference>
<protein>
    <recommendedName>
        <fullName evidence="2">Outer membrane protein beta-barrel domain-containing protein</fullName>
    </recommendedName>
</protein>
<dbReference type="InterPro" id="IPR008969">
    <property type="entry name" value="CarboxyPept-like_regulatory"/>
</dbReference>
<feature type="compositionally biased region" description="Gly residues" evidence="1">
    <location>
        <begin position="295"/>
        <end position="313"/>
    </location>
</feature>
<dbReference type="AlphaFoldDB" id="A0A840E1J3"/>
<dbReference type="InterPro" id="IPR041700">
    <property type="entry name" value="OMP_b-brl_3"/>
</dbReference>
<accession>A0A840E1J3</accession>
<comment type="caution">
    <text evidence="3">The sequence shown here is derived from an EMBL/GenBank/DDBJ whole genome shotgun (WGS) entry which is preliminary data.</text>
</comment>
<dbReference type="SUPFAM" id="SSF49464">
    <property type="entry name" value="Carboxypeptidase regulatory domain-like"/>
    <property type="match status" value="1"/>
</dbReference>
<evidence type="ECO:0000313" key="3">
    <source>
        <dbReference type="EMBL" id="MBB4079081.1"/>
    </source>
</evidence>
<evidence type="ECO:0000256" key="1">
    <source>
        <dbReference type="SAM" id="MobiDB-lite"/>
    </source>
</evidence>
<proteinExistence type="predicted"/>
<dbReference type="RefSeq" id="WP_183495321.1">
    <property type="nucleotide sequence ID" value="NZ_JACIFF010000003.1"/>
</dbReference>
<dbReference type="Pfam" id="PF14905">
    <property type="entry name" value="OMP_b-brl_3"/>
    <property type="match status" value="1"/>
</dbReference>
<dbReference type="Proteomes" id="UP000576209">
    <property type="component" value="Unassembled WGS sequence"/>
</dbReference>
<reference evidence="3 4" key="1">
    <citation type="submission" date="2020-08" db="EMBL/GenBank/DDBJ databases">
        <title>Genomic Encyclopedia of Type Strains, Phase IV (KMG-IV): sequencing the most valuable type-strain genomes for metagenomic binning, comparative biology and taxonomic classification.</title>
        <authorList>
            <person name="Goeker M."/>
        </authorList>
    </citation>
    <scope>NUCLEOTIDE SEQUENCE [LARGE SCALE GENOMIC DNA]</scope>
    <source>
        <strain evidence="3 4">DSM 105137</strain>
    </source>
</reference>